<protein>
    <recommendedName>
        <fullName evidence="3">NACHT domain-containing protein</fullName>
    </recommendedName>
</protein>
<dbReference type="PROSITE" id="PS50837">
    <property type="entry name" value="NACHT"/>
    <property type="match status" value="1"/>
</dbReference>
<dbReference type="AlphaFoldDB" id="A0A8H5EW03"/>
<evidence type="ECO:0000259" key="3">
    <source>
        <dbReference type="PROSITE" id="PS50837"/>
    </source>
</evidence>
<dbReference type="EMBL" id="JAACJJ010000044">
    <property type="protein sequence ID" value="KAF5314382.1"/>
    <property type="molecule type" value="Genomic_DNA"/>
</dbReference>
<dbReference type="Proteomes" id="UP000567179">
    <property type="component" value="Unassembled WGS sequence"/>
</dbReference>
<feature type="compositionally biased region" description="Polar residues" evidence="2">
    <location>
        <begin position="644"/>
        <end position="676"/>
    </location>
</feature>
<dbReference type="PANTHER" id="PTHR10039">
    <property type="entry name" value="AMELOGENIN"/>
    <property type="match status" value="1"/>
</dbReference>
<dbReference type="SUPFAM" id="SSF52540">
    <property type="entry name" value="P-loop containing nucleoside triphosphate hydrolases"/>
    <property type="match status" value="1"/>
</dbReference>
<dbReference type="InterPro" id="IPR027417">
    <property type="entry name" value="P-loop_NTPase"/>
</dbReference>
<keyword evidence="1" id="KW-0677">Repeat</keyword>
<dbReference type="OrthoDB" id="3038309at2759"/>
<feature type="region of interest" description="Disordered" evidence="2">
    <location>
        <begin position="644"/>
        <end position="710"/>
    </location>
</feature>
<comment type="caution">
    <text evidence="4">The sequence shown here is derived from an EMBL/GenBank/DDBJ whole genome shotgun (WGS) entry which is preliminary data.</text>
</comment>
<dbReference type="Pfam" id="PF24883">
    <property type="entry name" value="NPHP3_N"/>
    <property type="match status" value="1"/>
</dbReference>
<sequence>MISTHWATWSSVPRYHLLHLCALPAMLFRRRKKPVPRHNGTESQSVWKRNMAVAFTATEKALVGLPIPAAKTCISLVLKVINSADVAADNERVLKQLHARYQDLKEFLLCISPDTPKAVQDDVNGLDLKLKGLAGRWEPFLTKKPRKRDTVLKLFTTPDDRDMLKEFVAETDQAINDFLLNSEVQNWMLAYREIVKNRQIAVLSSMPRAHNAPYDSVREDRAKSCLQGTRQLVLTAIMEWAHGADPSQPPIFWLDSLAGIGKTTIAHTIASRLDENQQLGGSFFFLRSDNLLKDANLVFPTLAFQLSEINPLVRKRLVEVLKNDPRCVNQSLATQFGKLILDPMSATPLSKPLILILDALDECQPSHDTTVILETLVRNIKKIPFLRVLITSRPKAHVSKAFGIAGGRLVHRKLVLHENTEVQRTVKQDIRLYLKTSLQEIWNRNKTGGWPSEEDLEALVRQSGNLFIYATTVIRFFEGTRSLHLDMQLRNILKLQEKHAPNADIEPYTHLDHLYLAILDTAFAIMDTKDKHFNVYFHHIVGGVVLMKNALPVEALAAFLGDYDVNAIKSTLSYLRSIFIVPEVPSQTLRTYHFSFFNFITNPSRCTNCDAYIDPPKHQRYLFLRCLNTMKRFFGPPIQSQRRLMDQQDTVGSVDSQDVDHPSSSWNTKQGESQSKAGGDIDDEDSDDFYKSDASMTPEALGDLTDPEERTEEQRLVSELEHFLTYYLSQWLDRRTKLTLSTVGATRIKLAQETFDIMHNVHCWMAANIDSQRSWGMKQILKADAREAFARLFPQAKGNYTLGARLLKDQLWPSTPNSSAVARLELAVKSSEDTLCGTVQTHYIR</sequence>
<dbReference type="InterPro" id="IPR007111">
    <property type="entry name" value="NACHT_NTPase"/>
</dbReference>
<name>A0A8H5EW03_9AGAR</name>
<feature type="domain" description="NACHT" evidence="3">
    <location>
        <begin position="250"/>
        <end position="396"/>
    </location>
</feature>
<evidence type="ECO:0000256" key="2">
    <source>
        <dbReference type="SAM" id="MobiDB-lite"/>
    </source>
</evidence>
<dbReference type="InterPro" id="IPR056884">
    <property type="entry name" value="NPHP3-like_N"/>
</dbReference>
<evidence type="ECO:0000313" key="5">
    <source>
        <dbReference type="Proteomes" id="UP000567179"/>
    </source>
</evidence>
<keyword evidence="5" id="KW-1185">Reference proteome</keyword>
<accession>A0A8H5EW03</accession>
<reference evidence="4 5" key="1">
    <citation type="journal article" date="2020" name="ISME J.">
        <title>Uncovering the hidden diversity of litter-decomposition mechanisms in mushroom-forming fungi.</title>
        <authorList>
            <person name="Floudas D."/>
            <person name="Bentzer J."/>
            <person name="Ahren D."/>
            <person name="Johansson T."/>
            <person name="Persson P."/>
            <person name="Tunlid A."/>
        </authorList>
    </citation>
    <scope>NUCLEOTIDE SEQUENCE [LARGE SCALE GENOMIC DNA]</scope>
    <source>
        <strain evidence="4 5">CBS 101986</strain>
    </source>
</reference>
<evidence type="ECO:0000256" key="1">
    <source>
        <dbReference type="ARBA" id="ARBA00022737"/>
    </source>
</evidence>
<gene>
    <name evidence="4" type="ORF">D9619_011791</name>
</gene>
<organism evidence="4 5">
    <name type="scientific">Psilocybe cf. subviscida</name>
    <dbReference type="NCBI Taxonomy" id="2480587"/>
    <lineage>
        <taxon>Eukaryota</taxon>
        <taxon>Fungi</taxon>
        <taxon>Dikarya</taxon>
        <taxon>Basidiomycota</taxon>
        <taxon>Agaricomycotina</taxon>
        <taxon>Agaricomycetes</taxon>
        <taxon>Agaricomycetidae</taxon>
        <taxon>Agaricales</taxon>
        <taxon>Agaricineae</taxon>
        <taxon>Strophariaceae</taxon>
        <taxon>Psilocybe</taxon>
    </lineage>
</organism>
<dbReference type="PANTHER" id="PTHR10039:SF14">
    <property type="entry name" value="NACHT DOMAIN-CONTAINING PROTEIN"/>
    <property type="match status" value="1"/>
</dbReference>
<evidence type="ECO:0000313" key="4">
    <source>
        <dbReference type="EMBL" id="KAF5314382.1"/>
    </source>
</evidence>
<proteinExistence type="predicted"/>
<dbReference type="Gene3D" id="3.40.50.300">
    <property type="entry name" value="P-loop containing nucleotide triphosphate hydrolases"/>
    <property type="match status" value="1"/>
</dbReference>